<dbReference type="InterPro" id="IPR011990">
    <property type="entry name" value="TPR-like_helical_dom_sf"/>
</dbReference>
<evidence type="ECO:0000313" key="2">
    <source>
        <dbReference type="Proteomes" id="UP000606974"/>
    </source>
</evidence>
<evidence type="ECO:0000313" key="1">
    <source>
        <dbReference type="EMBL" id="KAF7512941.1"/>
    </source>
</evidence>
<dbReference type="SUPFAM" id="SSF48452">
    <property type="entry name" value="TPR-like"/>
    <property type="match status" value="1"/>
</dbReference>
<gene>
    <name evidence="1" type="ORF">GJ744_012044</name>
</gene>
<dbReference type="Proteomes" id="UP000606974">
    <property type="component" value="Unassembled WGS sequence"/>
</dbReference>
<dbReference type="AlphaFoldDB" id="A0A8H7ATM3"/>
<reference evidence="1" key="1">
    <citation type="submission" date="2020-02" db="EMBL/GenBank/DDBJ databases">
        <authorList>
            <person name="Palmer J.M."/>
        </authorList>
    </citation>
    <scope>NUCLEOTIDE SEQUENCE</scope>
    <source>
        <strain evidence="1">EPUS1.4</strain>
        <tissue evidence="1">Thallus</tissue>
    </source>
</reference>
<accession>A0A8H7ATM3</accession>
<name>A0A8H7ATM3_9EURO</name>
<dbReference type="EMBL" id="JAACFV010000009">
    <property type="protein sequence ID" value="KAF7512941.1"/>
    <property type="molecule type" value="Genomic_DNA"/>
</dbReference>
<sequence length="148" mass="17051">MSVHVLGNVCASQDHLTQSFGYHNRALAQYRATVGDKHHRTADLCSKVADHYLRFRKATEAKLLLNQASLIYSSRDHFKQELVRTYALFALLYLLLGGKGKRTEYQAKAMSLYRLLVPHDMRDDEDIGDTDFERIVCFASRWTLMKVP</sequence>
<dbReference type="OrthoDB" id="6161812at2759"/>
<protein>
    <submittedName>
        <fullName evidence="1">Uncharacterized protein</fullName>
    </submittedName>
</protein>
<proteinExistence type="predicted"/>
<organism evidence="1 2">
    <name type="scientific">Endocarpon pusillum</name>
    <dbReference type="NCBI Taxonomy" id="364733"/>
    <lineage>
        <taxon>Eukaryota</taxon>
        <taxon>Fungi</taxon>
        <taxon>Dikarya</taxon>
        <taxon>Ascomycota</taxon>
        <taxon>Pezizomycotina</taxon>
        <taxon>Eurotiomycetes</taxon>
        <taxon>Chaetothyriomycetidae</taxon>
        <taxon>Verrucariales</taxon>
        <taxon>Verrucariaceae</taxon>
        <taxon>Endocarpon</taxon>
    </lineage>
</organism>
<keyword evidence="2" id="KW-1185">Reference proteome</keyword>
<dbReference type="Gene3D" id="1.25.40.10">
    <property type="entry name" value="Tetratricopeptide repeat domain"/>
    <property type="match status" value="1"/>
</dbReference>
<comment type="caution">
    <text evidence="1">The sequence shown here is derived from an EMBL/GenBank/DDBJ whole genome shotgun (WGS) entry which is preliminary data.</text>
</comment>